<keyword evidence="2" id="KW-1185">Reference proteome</keyword>
<evidence type="ECO:0000313" key="2">
    <source>
        <dbReference type="Proteomes" id="UP000683925"/>
    </source>
</evidence>
<comment type="caution">
    <text evidence="1">The sequence shown here is derived from an EMBL/GenBank/DDBJ whole genome shotgun (WGS) entry which is preliminary data.</text>
</comment>
<organism evidence="1 2">
    <name type="scientific">Paramecium octaurelia</name>
    <dbReference type="NCBI Taxonomy" id="43137"/>
    <lineage>
        <taxon>Eukaryota</taxon>
        <taxon>Sar</taxon>
        <taxon>Alveolata</taxon>
        <taxon>Ciliophora</taxon>
        <taxon>Intramacronucleata</taxon>
        <taxon>Oligohymenophorea</taxon>
        <taxon>Peniculida</taxon>
        <taxon>Parameciidae</taxon>
        <taxon>Paramecium</taxon>
    </lineage>
</organism>
<gene>
    <name evidence="1" type="ORF">POCTA_138.1.T2320009</name>
</gene>
<dbReference type="Proteomes" id="UP000683925">
    <property type="component" value="Unassembled WGS sequence"/>
</dbReference>
<name>A0A8S1YRP2_PAROT</name>
<dbReference type="EMBL" id="CAJJDP010000236">
    <property type="protein sequence ID" value="CAD8215352.1"/>
    <property type="molecule type" value="Genomic_DNA"/>
</dbReference>
<evidence type="ECO:0000313" key="1">
    <source>
        <dbReference type="EMBL" id="CAD8215352.1"/>
    </source>
</evidence>
<reference evidence="1" key="1">
    <citation type="submission" date="2021-01" db="EMBL/GenBank/DDBJ databases">
        <authorList>
            <consortium name="Genoscope - CEA"/>
            <person name="William W."/>
        </authorList>
    </citation>
    <scope>NUCLEOTIDE SEQUENCE</scope>
</reference>
<protein>
    <submittedName>
        <fullName evidence="1">Uncharacterized protein</fullName>
    </submittedName>
</protein>
<proteinExistence type="predicted"/>
<accession>A0A8S1YRP2</accession>
<dbReference type="AlphaFoldDB" id="A0A8S1YRP2"/>
<sequence length="85" mass="10200">MMTSVILQTLQKKRTFQYPLCNNNLETLYQLAIITADDLQTIQDVYQQEIRRLLSCPCPRQQYMSFFQQCLHINYLSCLKQKLMF</sequence>